<feature type="region of interest" description="Disordered" evidence="1">
    <location>
        <begin position="55"/>
        <end position="116"/>
    </location>
</feature>
<dbReference type="AlphaFoldDB" id="A0AAW2UV88"/>
<organism evidence="2">
    <name type="scientific">Sesamum latifolium</name>
    <dbReference type="NCBI Taxonomy" id="2727402"/>
    <lineage>
        <taxon>Eukaryota</taxon>
        <taxon>Viridiplantae</taxon>
        <taxon>Streptophyta</taxon>
        <taxon>Embryophyta</taxon>
        <taxon>Tracheophyta</taxon>
        <taxon>Spermatophyta</taxon>
        <taxon>Magnoliopsida</taxon>
        <taxon>eudicotyledons</taxon>
        <taxon>Gunneridae</taxon>
        <taxon>Pentapetalae</taxon>
        <taxon>asterids</taxon>
        <taxon>lamiids</taxon>
        <taxon>Lamiales</taxon>
        <taxon>Pedaliaceae</taxon>
        <taxon>Sesamum</taxon>
    </lineage>
</organism>
<evidence type="ECO:0000313" key="2">
    <source>
        <dbReference type="EMBL" id="KAL0421041.1"/>
    </source>
</evidence>
<accession>A0AAW2UV88</accession>
<reference evidence="2" key="1">
    <citation type="submission" date="2020-06" db="EMBL/GenBank/DDBJ databases">
        <authorList>
            <person name="Li T."/>
            <person name="Hu X."/>
            <person name="Zhang T."/>
            <person name="Song X."/>
            <person name="Zhang H."/>
            <person name="Dai N."/>
            <person name="Sheng W."/>
            <person name="Hou X."/>
            <person name="Wei L."/>
        </authorList>
    </citation>
    <scope>NUCLEOTIDE SEQUENCE</scope>
    <source>
        <strain evidence="2">KEN1</strain>
        <tissue evidence="2">Leaf</tissue>
    </source>
</reference>
<name>A0AAW2UV88_9LAMI</name>
<reference evidence="2" key="2">
    <citation type="journal article" date="2024" name="Plant">
        <title>Genomic evolution and insights into agronomic trait innovations of Sesamum species.</title>
        <authorList>
            <person name="Miao H."/>
            <person name="Wang L."/>
            <person name="Qu L."/>
            <person name="Liu H."/>
            <person name="Sun Y."/>
            <person name="Le M."/>
            <person name="Wang Q."/>
            <person name="Wei S."/>
            <person name="Zheng Y."/>
            <person name="Lin W."/>
            <person name="Duan Y."/>
            <person name="Cao H."/>
            <person name="Xiong S."/>
            <person name="Wang X."/>
            <person name="Wei L."/>
            <person name="Li C."/>
            <person name="Ma Q."/>
            <person name="Ju M."/>
            <person name="Zhao R."/>
            <person name="Li G."/>
            <person name="Mu C."/>
            <person name="Tian Q."/>
            <person name="Mei H."/>
            <person name="Zhang T."/>
            <person name="Gao T."/>
            <person name="Zhang H."/>
        </authorList>
    </citation>
    <scope>NUCLEOTIDE SEQUENCE</scope>
    <source>
        <strain evidence="2">KEN1</strain>
    </source>
</reference>
<proteinExistence type="predicted"/>
<dbReference type="EMBL" id="JACGWN010000011">
    <property type="protein sequence ID" value="KAL0421041.1"/>
    <property type="molecule type" value="Genomic_DNA"/>
</dbReference>
<evidence type="ECO:0000256" key="1">
    <source>
        <dbReference type="SAM" id="MobiDB-lite"/>
    </source>
</evidence>
<protein>
    <submittedName>
        <fullName evidence="2">Uncharacterized protein</fullName>
    </submittedName>
</protein>
<comment type="caution">
    <text evidence="2">The sequence shown here is derived from an EMBL/GenBank/DDBJ whole genome shotgun (WGS) entry which is preliminary data.</text>
</comment>
<feature type="compositionally biased region" description="Polar residues" evidence="1">
    <location>
        <begin position="107"/>
        <end position="116"/>
    </location>
</feature>
<sequence>MLYERCPKYCTHYRHFGHGLEDCREGNDKLNTLVDPPLEDLRVLLNKKRGKVVVKEKETPRRPPLNDLDTNAGALDDPTQQLDEDGPLIANPRAYENIADDEDTGRSDSTPSLETI</sequence>
<gene>
    <name evidence="2" type="ORF">Slati_3127000</name>
</gene>